<gene>
    <name evidence="2" type="ORF">PQJ61_03130</name>
</gene>
<dbReference type="GO" id="GO:0016788">
    <property type="term" value="F:hydrolase activity, acting on ester bonds"/>
    <property type="evidence" value="ECO:0007669"/>
    <property type="project" value="UniProtKB-ARBA"/>
</dbReference>
<dbReference type="AlphaFoldDB" id="A0AAJ1IGE1"/>
<dbReference type="PANTHER" id="PTHR30383:SF29">
    <property type="entry name" value="SGNH HYDROLASE-TYPE ESTERASE DOMAIN-CONTAINING PROTEIN"/>
    <property type="match status" value="1"/>
</dbReference>
<dbReference type="EMBL" id="JAQQAL010000009">
    <property type="protein sequence ID" value="MDC7225741.1"/>
    <property type="molecule type" value="Genomic_DNA"/>
</dbReference>
<proteinExistence type="predicted"/>
<accession>A0AAJ1IGE1</accession>
<dbReference type="PANTHER" id="PTHR30383">
    <property type="entry name" value="THIOESTERASE 1/PROTEASE 1/LYSOPHOSPHOLIPASE L1"/>
    <property type="match status" value="1"/>
</dbReference>
<dbReference type="InterPro" id="IPR036514">
    <property type="entry name" value="SGNH_hydro_sf"/>
</dbReference>
<reference evidence="2 3" key="1">
    <citation type="submission" date="2022-12" db="EMBL/GenBank/DDBJ databases">
        <title>Metagenome assembled genome from gulf of manar.</title>
        <authorList>
            <person name="Kohli P."/>
            <person name="Pk S."/>
            <person name="Venkata Ramana C."/>
            <person name="Sasikala C."/>
        </authorList>
    </citation>
    <scope>NUCLEOTIDE SEQUENCE [LARGE SCALE GENOMIC DNA]</scope>
    <source>
        <strain evidence="2">JB008</strain>
    </source>
</reference>
<organism evidence="2 3">
    <name type="scientific">Candidatus Thalassospirochaeta sargassi</name>
    <dbReference type="NCBI Taxonomy" id="3119039"/>
    <lineage>
        <taxon>Bacteria</taxon>
        <taxon>Pseudomonadati</taxon>
        <taxon>Spirochaetota</taxon>
        <taxon>Spirochaetia</taxon>
        <taxon>Spirochaetales</taxon>
        <taxon>Spirochaetaceae</taxon>
        <taxon>Candidatus Thalassospirochaeta</taxon>
    </lineage>
</organism>
<dbReference type="Proteomes" id="UP001221217">
    <property type="component" value="Unassembled WGS sequence"/>
</dbReference>
<sequence>MYRILCFGDSNTWGYNPANGLRFSVNERWPGVLRDNLGAGFEIIEDGMNGRRILEDIEVFESSLNSNSPLDVIIIYLGVNDICFEKDIKLSEILDGARAYVEKVKDQYRDLGDAAPELVFIGAVPVNEEQINDGLYDIEAGKVLRFSEELRALSEKLGCGFIESGRIIESSSLDGIHLEAGEHQKLGAFVADYVRSFLKNSSLNNMKNY</sequence>
<evidence type="ECO:0000259" key="1">
    <source>
        <dbReference type="Pfam" id="PF13472"/>
    </source>
</evidence>
<dbReference type="InterPro" id="IPR051532">
    <property type="entry name" value="Ester_Hydrolysis_Enzymes"/>
</dbReference>
<name>A0AAJ1IGE1_9SPIO</name>
<evidence type="ECO:0000313" key="3">
    <source>
        <dbReference type="Proteomes" id="UP001221217"/>
    </source>
</evidence>
<dbReference type="InterPro" id="IPR013830">
    <property type="entry name" value="SGNH_hydro"/>
</dbReference>
<protein>
    <submittedName>
        <fullName evidence="2">GDSL-type esterase/lipase family protein</fullName>
    </submittedName>
</protein>
<dbReference type="SUPFAM" id="SSF52266">
    <property type="entry name" value="SGNH hydrolase"/>
    <property type="match status" value="1"/>
</dbReference>
<dbReference type="Gene3D" id="3.40.50.1110">
    <property type="entry name" value="SGNH hydrolase"/>
    <property type="match status" value="1"/>
</dbReference>
<dbReference type="Pfam" id="PF13472">
    <property type="entry name" value="Lipase_GDSL_2"/>
    <property type="match status" value="1"/>
</dbReference>
<evidence type="ECO:0000313" key="2">
    <source>
        <dbReference type="EMBL" id="MDC7225741.1"/>
    </source>
</evidence>
<feature type="domain" description="SGNH hydrolase-type esterase" evidence="1">
    <location>
        <begin position="6"/>
        <end position="170"/>
    </location>
</feature>
<comment type="caution">
    <text evidence="2">The sequence shown here is derived from an EMBL/GenBank/DDBJ whole genome shotgun (WGS) entry which is preliminary data.</text>
</comment>